<dbReference type="Gene3D" id="3.30.420.40">
    <property type="match status" value="1"/>
</dbReference>
<keyword evidence="3" id="KW-0547">Nucleotide-binding</keyword>
<dbReference type="Gene3D" id="3.40.367.20">
    <property type="match status" value="1"/>
</dbReference>
<dbReference type="CDD" id="cd24008">
    <property type="entry name" value="ASKHA_NBD_GLK"/>
    <property type="match status" value="1"/>
</dbReference>
<comment type="catalytic activity">
    <reaction evidence="3">
        <text>D-glucose + ATP = D-glucose 6-phosphate + ADP + H(+)</text>
        <dbReference type="Rhea" id="RHEA:17825"/>
        <dbReference type="ChEBI" id="CHEBI:4167"/>
        <dbReference type="ChEBI" id="CHEBI:15378"/>
        <dbReference type="ChEBI" id="CHEBI:30616"/>
        <dbReference type="ChEBI" id="CHEBI:61548"/>
        <dbReference type="ChEBI" id="CHEBI:456216"/>
        <dbReference type="EC" id="2.7.1.2"/>
    </reaction>
</comment>
<evidence type="ECO:0000256" key="3">
    <source>
        <dbReference type="HAMAP-Rule" id="MF_00524"/>
    </source>
</evidence>
<dbReference type="GO" id="GO:0004340">
    <property type="term" value="F:glucokinase activity"/>
    <property type="evidence" value="ECO:0007669"/>
    <property type="project" value="UniProtKB-UniRule"/>
</dbReference>
<comment type="caution">
    <text evidence="5">The sequence shown here is derived from an EMBL/GenBank/DDBJ whole genome shotgun (WGS) entry which is preliminary data.</text>
</comment>
<dbReference type="AlphaFoldDB" id="A0A318TLZ5"/>
<dbReference type="EC" id="2.7.1.2" evidence="3"/>
<dbReference type="GO" id="GO:0005829">
    <property type="term" value="C:cytosol"/>
    <property type="evidence" value="ECO:0007669"/>
    <property type="project" value="TreeGrafter"/>
</dbReference>
<keyword evidence="3" id="KW-0963">Cytoplasm</keyword>
<dbReference type="Pfam" id="PF02685">
    <property type="entry name" value="Glucokinase"/>
    <property type="match status" value="1"/>
</dbReference>
<reference evidence="5 6" key="1">
    <citation type="submission" date="2018-06" db="EMBL/GenBank/DDBJ databases">
        <title>Genomic Encyclopedia of Archaeal and Bacterial Type Strains, Phase II (KMG-II): from individual species to whole genera.</title>
        <authorList>
            <person name="Goeker M."/>
        </authorList>
    </citation>
    <scope>NUCLEOTIDE SEQUENCE [LARGE SCALE GENOMIC DNA]</scope>
    <source>
        <strain evidence="5 6">JCM 11668</strain>
    </source>
</reference>
<dbReference type="InterPro" id="IPR003836">
    <property type="entry name" value="Glucokinase"/>
</dbReference>
<accession>A0A318TLZ5</accession>
<organism evidence="5 6">
    <name type="scientific">Rhodopseudomonas faecalis</name>
    <dbReference type="NCBI Taxonomy" id="99655"/>
    <lineage>
        <taxon>Bacteria</taxon>
        <taxon>Pseudomonadati</taxon>
        <taxon>Pseudomonadota</taxon>
        <taxon>Alphaproteobacteria</taxon>
        <taxon>Hyphomicrobiales</taxon>
        <taxon>Nitrobacteraceae</taxon>
        <taxon>Rhodopseudomonas</taxon>
    </lineage>
</organism>
<dbReference type="PANTHER" id="PTHR47690:SF1">
    <property type="entry name" value="GLUCOKINASE"/>
    <property type="match status" value="1"/>
</dbReference>
<dbReference type="PANTHER" id="PTHR47690">
    <property type="entry name" value="GLUCOKINASE"/>
    <property type="match status" value="1"/>
</dbReference>
<dbReference type="NCBIfam" id="TIGR00749">
    <property type="entry name" value="glk"/>
    <property type="match status" value="1"/>
</dbReference>
<name>A0A318TLZ5_9BRAD</name>
<feature type="binding site" evidence="3">
    <location>
        <begin position="12"/>
        <end position="17"/>
    </location>
    <ligand>
        <name>ATP</name>
        <dbReference type="ChEBI" id="CHEBI:30616"/>
    </ligand>
</feature>
<dbReference type="InterPro" id="IPR043129">
    <property type="entry name" value="ATPase_NBD"/>
</dbReference>
<evidence type="ECO:0000256" key="4">
    <source>
        <dbReference type="RuleBase" id="RU004046"/>
    </source>
</evidence>
<comment type="subcellular location">
    <subcellularLocation>
        <location evidence="3">Cytoplasm</location>
    </subcellularLocation>
</comment>
<dbReference type="OrthoDB" id="9800595at2"/>
<evidence type="ECO:0000313" key="6">
    <source>
        <dbReference type="Proteomes" id="UP000248148"/>
    </source>
</evidence>
<protein>
    <recommendedName>
        <fullName evidence="3">Glucokinase</fullName>
        <ecNumber evidence="3">2.7.1.2</ecNumber>
    </recommendedName>
    <alternativeName>
        <fullName evidence="3">Glucose kinase</fullName>
    </alternativeName>
</protein>
<evidence type="ECO:0000256" key="1">
    <source>
        <dbReference type="ARBA" id="ARBA00022679"/>
    </source>
</evidence>
<dbReference type="NCBIfam" id="NF009073">
    <property type="entry name" value="PRK12408.1"/>
    <property type="match status" value="1"/>
</dbReference>
<keyword evidence="1 3" id="KW-0808">Transferase</keyword>
<keyword evidence="3" id="KW-0067">ATP-binding</keyword>
<dbReference type="InterPro" id="IPR050201">
    <property type="entry name" value="Bacterial_glucokinase"/>
</dbReference>
<evidence type="ECO:0000256" key="2">
    <source>
        <dbReference type="ARBA" id="ARBA00022777"/>
    </source>
</evidence>
<dbReference type="Proteomes" id="UP000248148">
    <property type="component" value="Unassembled WGS sequence"/>
</dbReference>
<proteinExistence type="inferred from homology"/>
<sequence length="322" mass="33579">MNKPVEQAVLLADIGGTNARFALLCGGVITGVARLRVANYPTVQAAIADYLRDHSGGVSPRAALLAVAGNVQNGRCVMTNSPWVIDAAELRAAFAIPHIDVINDFEAVAWSLTRIPDASLRKVGGGEPIATAPKFALGPGTGLGMAGNVPTSHGRSILDSEGGHATLAGINAREDAVIGLLRDKYGHVSAERALSGGGLENLYAALATLDGKKLPARTASEITSAGVAGHCPTCREALDLFCALLGSVAGNLALILGAKGGIYIAGGIVHHIADHLAQSQFRERFEDKGRFRGYLQAIPTWLVLAKDVAFIGLQELAEQRRL</sequence>
<dbReference type="RefSeq" id="WP_110780737.1">
    <property type="nucleotide sequence ID" value="NZ_QJTI01000009.1"/>
</dbReference>
<dbReference type="GO" id="GO:0005536">
    <property type="term" value="F:D-glucose binding"/>
    <property type="evidence" value="ECO:0007669"/>
    <property type="project" value="InterPro"/>
</dbReference>
<dbReference type="GO" id="GO:0005524">
    <property type="term" value="F:ATP binding"/>
    <property type="evidence" value="ECO:0007669"/>
    <property type="project" value="UniProtKB-UniRule"/>
</dbReference>
<keyword evidence="6" id="KW-1185">Reference proteome</keyword>
<dbReference type="GO" id="GO:0006096">
    <property type="term" value="P:glycolytic process"/>
    <property type="evidence" value="ECO:0007669"/>
    <property type="project" value="UniProtKB-UniRule"/>
</dbReference>
<keyword evidence="3" id="KW-0324">Glycolysis</keyword>
<dbReference type="SUPFAM" id="SSF53067">
    <property type="entry name" value="Actin-like ATPase domain"/>
    <property type="match status" value="1"/>
</dbReference>
<dbReference type="EMBL" id="QJTI01000009">
    <property type="protein sequence ID" value="PYF02885.1"/>
    <property type="molecule type" value="Genomic_DNA"/>
</dbReference>
<keyword evidence="2 3" id="KW-0418">Kinase</keyword>
<dbReference type="HAMAP" id="MF_00524">
    <property type="entry name" value="Glucokinase"/>
    <property type="match status" value="1"/>
</dbReference>
<evidence type="ECO:0000313" key="5">
    <source>
        <dbReference type="EMBL" id="PYF02885.1"/>
    </source>
</evidence>
<comment type="similarity">
    <text evidence="3 4">Belongs to the bacterial glucokinase family.</text>
</comment>
<gene>
    <name evidence="3" type="primary">glk</name>
    <name evidence="5" type="ORF">BJ122_10915</name>
</gene>